<dbReference type="AlphaFoldDB" id="A0A7D6IZT5"/>
<accession>A0A7D6IZT5</accession>
<dbReference type="HAMAP" id="MF_00607">
    <property type="entry name" value="16SrRNA_methyltr_A"/>
    <property type="match status" value="1"/>
</dbReference>
<dbReference type="InterPro" id="IPR020598">
    <property type="entry name" value="rRNA_Ade_methylase_Trfase_N"/>
</dbReference>
<evidence type="ECO:0000259" key="10">
    <source>
        <dbReference type="SMART" id="SM00650"/>
    </source>
</evidence>
<dbReference type="InterPro" id="IPR029063">
    <property type="entry name" value="SAM-dependent_MTases_sf"/>
</dbReference>
<feature type="region of interest" description="Disordered" evidence="9">
    <location>
        <begin position="257"/>
        <end position="278"/>
    </location>
</feature>
<dbReference type="EC" id="2.1.1.182" evidence="7"/>
<dbReference type="InterPro" id="IPR001737">
    <property type="entry name" value="KsgA/Erm"/>
</dbReference>
<feature type="binding site" evidence="7 8">
    <location>
        <position position="99"/>
    </location>
    <ligand>
        <name>S-adenosyl-L-methionine</name>
        <dbReference type="ChEBI" id="CHEBI:59789"/>
    </ligand>
</feature>
<evidence type="ECO:0000256" key="8">
    <source>
        <dbReference type="PROSITE-ProRule" id="PRU01026"/>
    </source>
</evidence>
<dbReference type="CDD" id="cd02440">
    <property type="entry name" value="AdoMet_MTases"/>
    <property type="match status" value="1"/>
</dbReference>
<dbReference type="InterPro" id="IPR020596">
    <property type="entry name" value="rRNA_Ade_Mease_Trfase_CS"/>
</dbReference>
<name>A0A7D6IZT5_9CYAN</name>
<dbReference type="PANTHER" id="PTHR11727">
    <property type="entry name" value="DIMETHYLADENOSINE TRANSFERASE"/>
    <property type="match status" value="1"/>
</dbReference>
<evidence type="ECO:0000256" key="7">
    <source>
        <dbReference type="HAMAP-Rule" id="MF_00607"/>
    </source>
</evidence>
<dbReference type="NCBIfam" id="TIGR00755">
    <property type="entry name" value="ksgA"/>
    <property type="match status" value="1"/>
</dbReference>
<feature type="binding site" evidence="7 8">
    <location>
        <position position="12"/>
    </location>
    <ligand>
        <name>S-adenosyl-L-methionine</name>
        <dbReference type="ChEBI" id="CHEBI:59789"/>
    </ligand>
</feature>
<keyword evidence="4 7" id="KW-0808">Transferase</keyword>
<sequence length="278" mass="30487">MRARKRFGQHWLRSESVLAQMIAAAELHAGDRVLEIGPGRGALTRPLLASGAEVVAVELDRDLCGQLQRQFGSERFQLIAGDILRLDLAPLGCNKVVANIPYNITGPLLGHLLGSIARPRRPAFERLILLVQKEIGDRLMAAPGSKAYGALSVRGQFLATCEKVCAVPPHAFQPPPKVDSVVICLRPHATLPKVRSPQWLETLLKQGFATRRKMLANALKSLVEPDQVRQALRQLGRDVNSRAEALSLEDWLALSELLQQPRQDQQDPQPPAGRSANG</sequence>
<dbReference type="GO" id="GO:0052908">
    <property type="term" value="F:16S rRNA (adenine(1518)-N(6)/adenine(1519)-N(6))-dimethyltransferase activity"/>
    <property type="evidence" value="ECO:0007669"/>
    <property type="project" value="UniProtKB-EC"/>
</dbReference>
<comment type="catalytic activity">
    <reaction evidence="7">
        <text>adenosine(1518)/adenosine(1519) in 16S rRNA + 4 S-adenosyl-L-methionine = N(6)-dimethyladenosine(1518)/N(6)-dimethyladenosine(1519) in 16S rRNA + 4 S-adenosyl-L-homocysteine + 4 H(+)</text>
        <dbReference type="Rhea" id="RHEA:19609"/>
        <dbReference type="Rhea" id="RHEA-COMP:10232"/>
        <dbReference type="Rhea" id="RHEA-COMP:10233"/>
        <dbReference type="ChEBI" id="CHEBI:15378"/>
        <dbReference type="ChEBI" id="CHEBI:57856"/>
        <dbReference type="ChEBI" id="CHEBI:59789"/>
        <dbReference type="ChEBI" id="CHEBI:74411"/>
        <dbReference type="ChEBI" id="CHEBI:74493"/>
        <dbReference type="EC" id="2.1.1.182"/>
    </reaction>
</comment>
<dbReference type="SUPFAM" id="SSF53335">
    <property type="entry name" value="S-adenosyl-L-methionine-dependent methyltransferases"/>
    <property type="match status" value="1"/>
</dbReference>
<evidence type="ECO:0000313" key="12">
    <source>
        <dbReference type="Proteomes" id="UP000261812"/>
    </source>
</evidence>
<protein>
    <recommendedName>
        <fullName evidence="7">Ribosomal RNA small subunit methyltransferase A</fullName>
        <ecNumber evidence="7">2.1.1.182</ecNumber>
    </recommendedName>
    <alternativeName>
        <fullName evidence="7">16S rRNA (adenine(1518)-N(6)/adenine(1519)-N(6))-dimethyltransferase</fullName>
    </alternativeName>
    <alternativeName>
        <fullName evidence="7">16S rRNA dimethyladenosine transferase</fullName>
    </alternativeName>
    <alternativeName>
        <fullName evidence="7">16S rRNA dimethylase</fullName>
    </alternativeName>
    <alternativeName>
        <fullName evidence="7">S-adenosylmethionine-6-N', N'-adenosyl(rRNA) dimethyltransferase</fullName>
    </alternativeName>
</protein>
<dbReference type="SMART" id="SM00650">
    <property type="entry name" value="rADc"/>
    <property type="match status" value="1"/>
</dbReference>
<keyword evidence="6 7" id="KW-0694">RNA-binding</keyword>
<evidence type="ECO:0000256" key="2">
    <source>
        <dbReference type="ARBA" id="ARBA00022552"/>
    </source>
</evidence>
<dbReference type="PROSITE" id="PS51689">
    <property type="entry name" value="SAM_RNA_A_N6_MT"/>
    <property type="match status" value="1"/>
</dbReference>
<proteinExistence type="inferred from homology"/>
<evidence type="ECO:0000256" key="4">
    <source>
        <dbReference type="ARBA" id="ARBA00022679"/>
    </source>
</evidence>
<dbReference type="Pfam" id="PF00398">
    <property type="entry name" value="RrnaAD"/>
    <property type="match status" value="1"/>
</dbReference>
<dbReference type="Proteomes" id="UP000261812">
    <property type="component" value="Chromosome"/>
</dbReference>
<comment type="subcellular location">
    <subcellularLocation>
        <location evidence="7">Cytoplasm</location>
    </subcellularLocation>
</comment>
<evidence type="ECO:0000256" key="6">
    <source>
        <dbReference type="ARBA" id="ARBA00022884"/>
    </source>
</evidence>
<evidence type="ECO:0000256" key="3">
    <source>
        <dbReference type="ARBA" id="ARBA00022603"/>
    </source>
</evidence>
<dbReference type="PROSITE" id="PS01131">
    <property type="entry name" value="RRNA_A_DIMETH"/>
    <property type="match status" value="1"/>
</dbReference>
<dbReference type="RefSeq" id="WP_181496832.1">
    <property type="nucleotide sequence ID" value="NZ_CP032152.1"/>
</dbReference>
<evidence type="ECO:0000256" key="5">
    <source>
        <dbReference type="ARBA" id="ARBA00022691"/>
    </source>
</evidence>
<feature type="binding site" evidence="7 8">
    <location>
        <position position="10"/>
    </location>
    <ligand>
        <name>S-adenosyl-L-methionine</name>
        <dbReference type="ChEBI" id="CHEBI:59789"/>
    </ligand>
</feature>
<dbReference type="InterPro" id="IPR011530">
    <property type="entry name" value="rRNA_adenine_dimethylase"/>
</dbReference>
<feature type="binding site" evidence="7 8">
    <location>
        <position position="37"/>
    </location>
    <ligand>
        <name>S-adenosyl-L-methionine</name>
        <dbReference type="ChEBI" id="CHEBI:59789"/>
    </ligand>
</feature>
<comment type="function">
    <text evidence="7">Specifically dimethylates two adjacent adenosines (A1518 and A1519) in the loop of a conserved hairpin near the 3'-end of 16S rRNA in the 30S particle. May play a critical role in biogenesis of 30S subunits.</text>
</comment>
<feature type="binding site" evidence="7 8">
    <location>
        <position position="82"/>
    </location>
    <ligand>
        <name>S-adenosyl-L-methionine</name>
        <dbReference type="ChEBI" id="CHEBI:59789"/>
    </ligand>
</feature>
<dbReference type="KEGG" id="tsq:D3A95_01890"/>
<dbReference type="GO" id="GO:0003723">
    <property type="term" value="F:RNA binding"/>
    <property type="evidence" value="ECO:0007669"/>
    <property type="project" value="UniProtKB-UniRule"/>
</dbReference>
<organism evidence="11 12">
    <name type="scientific">Thermosynechococcus sichuanensis E542</name>
    <dbReference type="NCBI Taxonomy" id="2016101"/>
    <lineage>
        <taxon>Bacteria</taxon>
        <taxon>Bacillati</taxon>
        <taxon>Cyanobacteriota</taxon>
        <taxon>Cyanophyceae</taxon>
        <taxon>Acaryochloridales</taxon>
        <taxon>Thermosynechococcaceae</taxon>
        <taxon>Thermosynechococcus</taxon>
        <taxon>Thermosynechococcus sichuanensis</taxon>
    </lineage>
</organism>
<feature type="binding site" evidence="7 8">
    <location>
        <position position="58"/>
    </location>
    <ligand>
        <name>S-adenosyl-L-methionine</name>
        <dbReference type="ChEBI" id="CHEBI:59789"/>
    </ligand>
</feature>
<keyword evidence="2 7" id="KW-0698">rRNA processing</keyword>
<dbReference type="Gene3D" id="1.10.8.100">
    <property type="entry name" value="Ribosomal RNA adenine dimethylase-like, domain 2"/>
    <property type="match status" value="1"/>
</dbReference>
<evidence type="ECO:0000313" key="11">
    <source>
        <dbReference type="EMBL" id="QLL30032.1"/>
    </source>
</evidence>
<evidence type="ECO:0000256" key="1">
    <source>
        <dbReference type="ARBA" id="ARBA00022490"/>
    </source>
</evidence>
<dbReference type="GO" id="GO:0005829">
    <property type="term" value="C:cytosol"/>
    <property type="evidence" value="ECO:0007669"/>
    <property type="project" value="TreeGrafter"/>
</dbReference>
<comment type="similarity">
    <text evidence="7">Belongs to the class I-like SAM-binding methyltransferase superfamily. rRNA adenine N(6)-methyltransferase family. RsmA subfamily.</text>
</comment>
<gene>
    <name evidence="7 11" type="primary">rsmA</name>
    <name evidence="7" type="synonym">ksgA</name>
    <name evidence="11" type="ORF">D3A95_01890</name>
</gene>
<dbReference type="Gene3D" id="3.40.50.150">
    <property type="entry name" value="Vaccinia Virus protein VP39"/>
    <property type="match status" value="1"/>
</dbReference>
<dbReference type="PANTHER" id="PTHR11727:SF7">
    <property type="entry name" value="DIMETHYLADENOSINE TRANSFERASE-RELATED"/>
    <property type="match status" value="1"/>
</dbReference>
<dbReference type="InterPro" id="IPR023165">
    <property type="entry name" value="rRNA_Ade_diMease-like_C"/>
</dbReference>
<reference evidence="12" key="1">
    <citation type="submission" date="2018-09" db="EMBL/GenBank/DDBJ databases">
        <title>Complete genome sequence of thermophilic cyanobacteria strain Thermosynechococcus elongatus PKUAC-SCTE542.</title>
        <authorList>
            <person name="Liang Y."/>
            <person name="Tang J."/>
            <person name="Daroch M."/>
        </authorList>
    </citation>
    <scope>NUCLEOTIDE SEQUENCE [LARGE SCALE GENOMIC DNA]</scope>
    <source>
        <strain evidence="12">E542</strain>
    </source>
</reference>
<evidence type="ECO:0000256" key="9">
    <source>
        <dbReference type="SAM" id="MobiDB-lite"/>
    </source>
</evidence>
<dbReference type="EMBL" id="CP032152">
    <property type="protein sequence ID" value="QLL30032.1"/>
    <property type="molecule type" value="Genomic_DNA"/>
</dbReference>
<keyword evidence="5 7" id="KW-0949">S-adenosyl-L-methionine</keyword>
<keyword evidence="1 7" id="KW-0963">Cytoplasm</keyword>
<keyword evidence="12" id="KW-1185">Reference proteome</keyword>
<feature type="domain" description="Ribosomal RNA adenine methylase transferase N-terminal" evidence="10">
    <location>
        <begin position="17"/>
        <end position="189"/>
    </location>
</feature>
<keyword evidence="3 7" id="KW-0489">Methyltransferase</keyword>